<evidence type="ECO:0000313" key="1">
    <source>
        <dbReference type="EMBL" id="KIG19227.1"/>
    </source>
</evidence>
<comment type="caution">
    <text evidence="1">The sequence shown here is derived from an EMBL/GenBank/DDBJ whole genome shotgun (WGS) entry which is preliminary data.</text>
</comment>
<evidence type="ECO:0000313" key="2">
    <source>
        <dbReference type="Proteomes" id="UP000031599"/>
    </source>
</evidence>
<gene>
    <name evidence="1" type="ORF">DB30_04692</name>
</gene>
<name>A0A0C2DHT9_9BACT</name>
<accession>A0A0C2DHT9</accession>
<dbReference type="RefSeq" id="WP_276204325.1">
    <property type="nucleotide sequence ID" value="NZ_JMCC02000004.1"/>
</dbReference>
<proteinExistence type="predicted"/>
<dbReference type="AlphaFoldDB" id="A0A0C2DHT9"/>
<dbReference type="Proteomes" id="UP000031599">
    <property type="component" value="Unassembled WGS sequence"/>
</dbReference>
<organism evidence="1 2">
    <name type="scientific">Enhygromyxa salina</name>
    <dbReference type="NCBI Taxonomy" id="215803"/>
    <lineage>
        <taxon>Bacteria</taxon>
        <taxon>Pseudomonadati</taxon>
        <taxon>Myxococcota</taxon>
        <taxon>Polyangia</taxon>
        <taxon>Nannocystales</taxon>
        <taxon>Nannocystaceae</taxon>
        <taxon>Enhygromyxa</taxon>
    </lineage>
</organism>
<dbReference type="EMBL" id="JMCC02000004">
    <property type="protein sequence ID" value="KIG19227.1"/>
    <property type="molecule type" value="Genomic_DNA"/>
</dbReference>
<protein>
    <submittedName>
        <fullName evidence="1">Uncharacterized protein</fullName>
    </submittedName>
</protein>
<sequence length="44" mass="4848">MQVANNESLYVFLTCTGSCNSDEDRFVLGMLEDSSTFTVELLAP</sequence>
<reference evidence="1 2" key="1">
    <citation type="submission" date="2014-12" db="EMBL/GenBank/DDBJ databases">
        <title>Genome assembly of Enhygromyxa salina DSM 15201.</title>
        <authorList>
            <person name="Sharma G."/>
            <person name="Subramanian S."/>
        </authorList>
    </citation>
    <scope>NUCLEOTIDE SEQUENCE [LARGE SCALE GENOMIC DNA]</scope>
    <source>
        <strain evidence="1 2">DSM 15201</strain>
    </source>
</reference>